<organism evidence="4 5">
    <name type="scientific">Nocardia ninae NBRC 108245</name>
    <dbReference type="NCBI Taxonomy" id="1210091"/>
    <lineage>
        <taxon>Bacteria</taxon>
        <taxon>Bacillati</taxon>
        <taxon>Actinomycetota</taxon>
        <taxon>Actinomycetes</taxon>
        <taxon>Mycobacteriales</taxon>
        <taxon>Nocardiaceae</taxon>
        <taxon>Nocardia</taxon>
    </lineage>
</organism>
<dbReference type="AlphaFoldDB" id="A0A511MAE0"/>
<evidence type="ECO:0000256" key="2">
    <source>
        <dbReference type="ARBA" id="ARBA00022801"/>
    </source>
</evidence>
<dbReference type="EMBL" id="BJXA01000010">
    <property type="protein sequence ID" value="GEM37624.1"/>
    <property type="molecule type" value="Genomic_DNA"/>
</dbReference>
<proteinExistence type="predicted"/>
<name>A0A511MAE0_9NOCA</name>
<feature type="region of interest" description="Disordered" evidence="3">
    <location>
        <begin position="64"/>
        <end position="94"/>
    </location>
</feature>
<dbReference type="GO" id="GO:0003723">
    <property type="term" value="F:RNA binding"/>
    <property type="evidence" value="ECO:0007669"/>
    <property type="project" value="InterPro"/>
</dbReference>
<evidence type="ECO:0000256" key="1">
    <source>
        <dbReference type="ARBA" id="ARBA00022722"/>
    </source>
</evidence>
<dbReference type="InterPro" id="IPR000026">
    <property type="entry name" value="N1-like"/>
</dbReference>
<dbReference type="OrthoDB" id="5326845at2"/>
<evidence type="ECO:0000313" key="5">
    <source>
        <dbReference type="Proteomes" id="UP000321424"/>
    </source>
</evidence>
<keyword evidence="2" id="KW-0378">Hydrolase</keyword>
<protein>
    <submittedName>
        <fullName evidence="4">Uncharacterized protein</fullName>
    </submittedName>
</protein>
<keyword evidence="1" id="KW-0540">Nuclease</keyword>
<evidence type="ECO:0000256" key="3">
    <source>
        <dbReference type="SAM" id="MobiDB-lite"/>
    </source>
</evidence>
<reference evidence="4 5" key="1">
    <citation type="submission" date="2019-07" db="EMBL/GenBank/DDBJ databases">
        <title>Whole genome shotgun sequence of Nocardia ninae NBRC 108245.</title>
        <authorList>
            <person name="Hosoyama A."/>
            <person name="Uohara A."/>
            <person name="Ohji S."/>
            <person name="Ichikawa N."/>
        </authorList>
    </citation>
    <scope>NUCLEOTIDE SEQUENCE [LARGE SCALE GENOMIC DNA]</scope>
    <source>
        <strain evidence="4 5">NBRC 108245</strain>
    </source>
</reference>
<keyword evidence="5" id="KW-1185">Reference proteome</keyword>
<comment type="caution">
    <text evidence="4">The sequence shown here is derived from an EMBL/GenBank/DDBJ whole genome shotgun (WGS) entry which is preliminary data.</text>
</comment>
<dbReference type="Gene3D" id="3.10.450.30">
    <property type="entry name" value="Microbial ribonucleases"/>
    <property type="match status" value="1"/>
</dbReference>
<sequence>MTGAGSTSKRFVHIVVVVTAALALIFGLSTGAPEQARPVRTDESIMLVSAAVPQRAWDTLARIDAGTWPPNDGSGTKGGGVWSNREGRLPATDSAGSRIAYQEWDVNIKKPGQTRDAERIVTGSDRSAWYTGDHYASFTRMR</sequence>
<dbReference type="SUPFAM" id="SSF53933">
    <property type="entry name" value="Microbial ribonucleases"/>
    <property type="match status" value="1"/>
</dbReference>
<dbReference type="Pfam" id="PF00545">
    <property type="entry name" value="Ribonuclease"/>
    <property type="match status" value="1"/>
</dbReference>
<accession>A0A511MAE0</accession>
<gene>
    <name evidence="4" type="ORF">NN4_21430</name>
</gene>
<dbReference type="Proteomes" id="UP000321424">
    <property type="component" value="Unassembled WGS sequence"/>
</dbReference>
<dbReference type="GO" id="GO:0004521">
    <property type="term" value="F:RNA endonuclease activity"/>
    <property type="evidence" value="ECO:0007669"/>
    <property type="project" value="InterPro"/>
</dbReference>
<dbReference type="InterPro" id="IPR016191">
    <property type="entry name" value="Ribonuclease/ribotoxin"/>
</dbReference>
<dbReference type="GO" id="GO:0016787">
    <property type="term" value="F:hydrolase activity"/>
    <property type="evidence" value="ECO:0007669"/>
    <property type="project" value="UniProtKB-KW"/>
</dbReference>
<evidence type="ECO:0000313" key="4">
    <source>
        <dbReference type="EMBL" id="GEM37624.1"/>
    </source>
</evidence>
<dbReference type="RefSeq" id="WP_147129729.1">
    <property type="nucleotide sequence ID" value="NZ_BJXA01000010.1"/>
</dbReference>